<organism evidence="7 8">
    <name type="scientific">Ambrosiozyma monospora</name>
    <name type="common">Yeast</name>
    <name type="synonym">Endomycopsis monosporus</name>
    <dbReference type="NCBI Taxonomy" id="43982"/>
    <lineage>
        <taxon>Eukaryota</taxon>
        <taxon>Fungi</taxon>
        <taxon>Dikarya</taxon>
        <taxon>Ascomycota</taxon>
        <taxon>Saccharomycotina</taxon>
        <taxon>Pichiomycetes</taxon>
        <taxon>Pichiales</taxon>
        <taxon>Pichiaceae</taxon>
        <taxon>Ambrosiozyma</taxon>
    </lineage>
</organism>
<feature type="region of interest" description="Disordered" evidence="5">
    <location>
        <begin position="606"/>
        <end position="697"/>
    </location>
</feature>
<dbReference type="PANTHER" id="PTHR47636">
    <property type="entry name" value="TRANSCRIPTIONAL REGULATORY PROTEIN RCO1"/>
    <property type="match status" value="1"/>
</dbReference>
<dbReference type="InterPro" id="IPR011011">
    <property type="entry name" value="Znf_FYVE_PHD"/>
</dbReference>
<feature type="compositionally biased region" description="Low complexity" evidence="5">
    <location>
        <begin position="361"/>
        <end position="373"/>
    </location>
</feature>
<dbReference type="InterPro" id="IPR013083">
    <property type="entry name" value="Znf_RING/FYVE/PHD"/>
</dbReference>
<dbReference type="Gene3D" id="2.30.30.1150">
    <property type="match status" value="1"/>
</dbReference>
<dbReference type="CDD" id="cd15534">
    <property type="entry name" value="PHD2_PHF12_Rco1"/>
    <property type="match status" value="1"/>
</dbReference>
<dbReference type="PANTHER" id="PTHR47636:SF1">
    <property type="entry name" value="TRANSCRIPTIONAL REGULATORY PROTEIN RCO1"/>
    <property type="match status" value="1"/>
</dbReference>
<keyword evidence="1" id="KW-0479">Metal-binding</keyword>
<feature type="region of interest" description="Disordered" evidence="5">
    <location>
        <begin position="783"/>
        <end position="807"/>
    </location>
</feature>
<dbReference type="PROSITE" id="PS01359">
    <property type="entry name" value="ZF_PHD_1"/>
    <property type="match status" value="1"/>
</dbReference>
<dbReference type="CDD" id="cd15535">
    <property type="entry name" value="PHD1_Rco1"/>
    <property type="match status" value="1"/>
</dbReference>
<dbReference type="GO" id="GO:0008270">
    <property type="term" value="F:zinc ion binding"/>
    <property type="evidence" value="ECO:0007669"/>
    <property type="project" value="UniProtKB-KW"/>
</dbReference>
<dbReference type="SUPFAM" id="SSF57903">
    <property type="entry name" value="FYVE/PHD zinc finger"/>
    <property type="match status" value="2"/>
</dbReference>
<dbReference type="Proteomes" id="UP001165063">
    <property type="component" value="Unassembled WGS sequence"/>
</dbReference>
<evidence type="ECO:0000313" key="8">
    <source>
        <dbReference type="Proteomes" id="UP001165063"/>
    </source>
</evidence>
<dbReference type="GO" id="GO:0006357">
    <property type="term" value="P:regulation of transcription by RNA polymerase II"/>
    <property type="evidence" value="ECO:0007669"/>
    <property type="project" value="TreeGrafter"/>
</dbReference>
<dbReference type="GO" id="GO:0032221">
    <property type="term" value="C:Rpd3S complex"/>
    <property type="evidence" value="ECO:0007669"/>
    <property type="project" value="TreeGrafter"/>
</dbReference>
<feature type="region of interest" description="Disordered" evidence="5">
    <location>
        <begin position="1"/>
        <end position="130"/>
    </location>
</feature>
<dbReference type="InterPro" id="IPR019786">
    <property type="entry name" value="Zinc_finger_PHD-type_CS"/>
</dbReference>
<keyword evidence="3" id="KW-0862">Zinc</keyword>
<dbReference type="EMBL" id="BSXU01000614">
    <property type="protein sequence ID" value="GMG21272.1"/>
    <property type="molecule type" value="Genomic_DNA"/>
</dbReference>
<feature type="region of interest" description="Disordered" evidence="5">
    <location>
        <begin position="283"/>
        <end position="381"/>
    </location>
</feature>
<gene>
    <name evidence="7" type="ORF">Amon01_000187400</name>
</gene>
<proteinExistence type="predicted"/>
<feature type="compositionally biased region" description="Basic residues" evidence="5">
    <location>
        <begin position="341"/>
        <end position="352"/>
    </location>
</feature>
<feature type="compositionally biased region" description="Low complexity" evidence="5">
    <location>
        <begin position="666"/>
        <end position="688"/>
    </location>
</feature>
<accession>A0A9W6YSN7</accession>
<feature type="domain" description="PHD-type" evidence="6">
    <location>
        <begin position="388"/>
        <end position="436"/>
    </location>
</feature>
<dbReference type="Gene3D" id="3.30.40.10">
    <property type="entry name" value="Zinc/RING finger domain, C3HC4 (zinc finger)"/>
    <property type="match status" value="1"/>
</dbReference>
<name>A0A9W6YSN7_AMBMO</name>
<comment type="caution">
    <text evidence="7">The sequence shown here is derived from an EMBL/GenBank/DDBJ whole genome shotgun (WGS) entry which is preliminary data.</text>
</comment>
<feature type="compositionally biased region" description="Low complexity" evidence="5">
    <location>
        <begin position="634"/>
        <end position="647"/>
    </location>
</feature>
<evidence type="ECO:0000256" key="4">
    <source>
        <dbReference type="PROSITE-ProRule" id="PRU00146"/>
    </source>
</evidence>
<feature type="region of interest" description="Disordered" evidence="5">
    <location>
        <begin position="180"/>
        <end position="227"/>
    </location>
</feature>
<evidence type="ECO:0000256" key="1">
    <source>
        <dbReference type="ARBA" id="ARBA00022723"/>
    </source>
</evidence>
<evidence type="ECO:0000256" key="5">
    <source>
        <dbReference type="SAM" id="MobiDB-lite"/>
    </source>
</evidence>
<reference evidence="7" key="1">
    <citation type="submission" date="2023-04" db="EMBL/GenBank/DDBJ databases">
        <title>Ambrosiozyma monospora NBRC 1965.</title>
        <authorList>
            <person name="Ichikawa N."/>
            <person name="Sato H."/>
            <person name="Tonouchi N."/>
        </authorList>
    </citation>
    <scope>NUCLEOTIDE SEQUENCE</scope>
    <source>
        <strain evidence="7">NBRC 1965</strain>
    </source>
</reference>
<evidence type="ECO:0000259" key="6">
    <source>
        <dbReference type="PROSITE" id="PS50016"/>
    </source>
</evidence>
<dbReference type="PROSITE" id="PS50016">
    <property type="entry name" value="ZF_PHD_2"/>
    <property type="match status" value="1"/>
</dbReference>
<dbReference type="InterPro" id="IPR052819">
    <property type="entry name" value="Chromatin_regulatory_protein"/>
</dbReference>
<dbReference type="InterPro" id="IPR019787">
    <property type="entry name" value="Znf_PHD-finger"/>
</dbReference>
<dbReference type="SMART" id="SM00249">
    <property type="entry name" value="PHD"/>
    <property type="match status" value="2"/>
</dbReference>
<dbReference type="OrthoDB" id="5876363at2759"/>
<protein>
    <submittedName>
        <fullName evidence="7">Unnamed protein product</fullName>
    </submittedName>
</protein>
<sequence length="978" mass="107297">MHYSSSRSSKKPNTNSKAQSKTTTKSKTKSKATISKSKSKSKTKPKSKSPTLKISLRSLAQKKKLSIDTVSTPNLRINDDKAMLSQNESTGNSGIVTPAGSSPTSGDFPAEVDVKVEGSSPGPEDGNAEITGEEVNSFQEPALARIMLITGQAIDEPPSNRIKKEVMGSRKLRQQQLKIQQFNQKKAAEAEAKAKAEAEASDDSSKMNDDSTEERGHNLRNGYGNGKHVKLTMSGGGLGLTTTTNKPPSSGMEFTPEAEEIIEQRAKYISKLRTRDSEAITTFSSERGKLSPTSSTSNDKFEVTLPLTPRKRKLQHDFDDHHNNAKINNDAPAARDYDVKKKLKQSPVKRSKAYGQMPPKNSSSSSTTTNNNSEKSQGGPGEGIIDNEDFCSSCGLPGLFLCCESCPRSFHFHCLNPPIDEHDLPDEWHCNECLSKKTGSNLMNVPMSNPFFNPQPIYKKPNGNNYKSIFGGAGSGNIGGSSSGSGAGVKHGTKRTIQMQPTQVGIFATLFTHLTTTNPVAFRLPLSIVESFQGVSQDKKTGDYVDNSLKPLKTYKQLMTERSDPLNDVYDKLSGDALFCHKCGGSGLDARSTVIGFNSSITGSGISINPNDDIQRVESESEKTKSIKNESDVSKSGSQPMSKSSSMNDPISVRVSRRVSHTPLASSSSSSSSTSTKTNSQTTKNPTTVIDSTIPTASNKLPDRSLIRCDYCDLNWHLDCLPTPMASVKKLGSKWMCPNHVEKLIQPQRKLRNQDIVTVAVTHGVKLDKDANIEIINVEDTTSSRNNHHANSSSRGPGYGGSGDNSMIDDGSEARVIKYLDPIFQVDPTVPNELIYKTTANTTLPASSKNNNPKFTTYKIKEESIILDFLTSSKIKKINETNQQSSTNQSIMMNLNNDLQNYVMSLSQLSQRSIVSQQQQYDQEQKKRINFKQLLNVVDDRYKLEFEELEKSELEELLCLKRLLDIRGIDEVKKFFGV</sequence>
<feature type="compositionally biased region" description="Polar residues" evidence="5">
    <location>
        <begin position="283"/>
        <end position="298"/>
    </location>
</feature>
<keyword evidence="8" id="KW-1185">Reference proteome</keyword>
<feature type="compositionally biased region" description="Basic and acidic residues" evidence="5">
    <location>
        <begin position="186"/>
        <end position="217"/>
    </location>
</feature>
<feature type="compositionally biased region" description="Polar residues" evidence="5">
    <location>
        <begin position="84"/>
        <end position="105"/>
    </location>
</feature>
<evidence type="ECO:0000256" key="3">
    <source>
        <dbReference type="ARBA" id="ARBA00022833"/>
    </source>
</evidence>
<evidence type="ECO:0000313" key="7">
    <source>
        <dbReference type="EMBL" id="GMG21272.1"/>
    </source>
</evidence>
<feature type="compositionally biased region" description="Basic residues" evidence="5">
    <location>
        <begin position="37"/>
        <end position="47"/>
    </location>
</feature>
<dbReference type="Pfam" id="PF00628">
    <property type="entry name" value="PHD"/>
    <property type="match status" value="1"/>
</dbReference>
<feature type="compositionally biased region" description="Polar residues" evidence="5">
    <location>
        <begin position="1"/>
        <end position="15"/>
    </location>
</feature>
<evidence type="ECO:0000256" key="2">
    <source>
        <dbReference type="ARBA" id="ARBA00022771"/>
    </source>
</evidence>
<keyword evidence="2 4" id="KW-0863">Zinc-finger</keyword>
<feature type="compositionally biased region" description="Low complexity" evidence="5">
    <location>
        <begin position="783"/>
        <end position="796"/>
    </location>
</feature>
<dbReference type="InterPro" id="IPR001965">
    <property type="entry name" value="Znf_PHD"/>
</dbReference>
<dbReference type="AlphaFoldDB" id="A0A9W6YSN7"/>
<feature type="compositionally biased region" description="Basic and acidic residues" evidence="5">
    <location>
        <begin position="613"/>
        <end position="633"/>
    </location>
</feature>